<gene>
    <name evidence="1" type="ORF">OUZ56_011520</name>
</gene>
<proteinExistence type="predicted"/>
<evidence type="ECO:0000313" key="2">
    <source>
        <dbReference type="Proteomes" id="UP001234178"/>
    </source>
</evidence>
<keyword evidence="2" id="KW-1185">Reference proteome</keyword>
<dbReference type="Proteomes" id="UP001234178">
    <property type="component" value="Unassembled WGS sequence"/>
</dbReference>
<dbReference type="EMBL" id="JAOYFB010000002">
    <property type="protein sequence ID" value="KAK4006366.1"/>
    <property type="molecule type" value="Genomic_DNA"/>
</dbReference>
<dbReference type="PANTHER" id="PTHR33194:SF4">
    <property type="entry name" value="CCHC-TYPE DOMAIN-CONTAINING PROTEIN"/>
    <property type="match status" value="1"/>
</dbReference>
<name>A0ABQ9Z0D7_9CRUS</name>
<evidence type="ECO:0000313" key="1">
    <source>
        <dbReference type="EMBL" id="KAK4006366.1"/>
    </source>
</evidence>
<organism evidence="1 2">
    <name type="scientific">Daphnia magna</name>
    <dbReference type="NCBI Taxonomy" id="35525"/>
    <lineage>
        <taxon>Eukaryota</taxon>
        <taxon>Metazoa</taxon>
        <taxon>Ecdysozoa</taxon>
        <taxon>Arthropoda</taxon>
        <taxon>Crustacea</taxon>
        <taxon>Branchiopoda</taxon>
        <taxon>Diplostraca</taxon>
        <taxon>Cladocera</taxon>
        <taxon>Anomopoda</taxon>
        <taxon>Daphniidae</taxon>
        <taxon>Daphnia</taxon>
    </lineage>
</organism>
<protein>
    <recommendedName>
        <fullName evidence="3">Retrotransposon gag domain-containing protein</fullName>
    </recommendedName>
</protein>
<comment type="caution">
    <text evidence="1">The sequence shown here is derived from an EMBL/GenBank/DDBJ whole genome shotgun (WGS) entry which is preliminary data.</text>
</comment>
<reference evidence="1 2" key="1">
    <citation type="journal article" date="2023" name="Nucleic Acids Res.">
        <title>The hologenome of Daphnia magna reveals possible DNA methylation and microbiome-mediated evolution of the host genome.</title>
        <authorList>
            <person name="Chaturvedi A."/>
            <person name="Li X."/>
            <person name="Dhandapani V."/>
            <person name="Marshall H."/>
            <person name="Kissane S."/>
            <person name="Cuenca-Cambronero M."/>
            <person name="Asole G."/>
            <person name="Calvet F."/>
            <person name="Ruiz-Romero M."/>
            <person name="Marangio P."/>
            <person name="Guigo R."/>
            <person name="Rago D."/>
            <person name="Mirbahai L."/>
            <person name="Eastwood N."/>
            <person name="Colbourne J.K."/>
            <person name="Zhou J."/>
            <person name="Mallon E."/>
            <person name="Orsini L."/>
        </authorList>
    </citation>
    <scope>NUCLEOTIDE SEQUENCE [LARGE SCALE GENOMIC DNA]</scope>
    <source>
        <strain evidence="1">LRV0_1</strain>
    </source>
</reference>
<evidence type="ECO:0008006" key="3">
    <source>
        <dbReference type="Google" id="ProtNLM"/>
    </source>
</evidence>
<dbReference type="PANTHER" id="PTHR33194">
    <property type="entry name" value="ZINC KNUCKLE DOMAINCONTAINING PROTEIN"/>
    <property type="match status" value="1"/>
</dbReference>
<accession>A0ABQ9Z0D7</accession>
<sequence length="234" mass="26892">MERYKVIAEYNRGTEVDKLANFGIYLADVRQWFQCLTVPVLWGDTAKLAATHTTRAVPEEDGMRTVFVNEFLQGGYARYQKAILRKRKQGINEPGAEYYYEIMNLCRLVNPAMTEEEYLFNGSRPTLVEKVWVMQPKTSADFLAVMRLHTEAAELVSQREWAVHMMATEKEREEAQTKAGEVVELWKRQGRGDKNRVNVGAANYQHNDRAALSRTADGKPICFYCKEAGPQKRD</sequence>